<evidence type="ECO:0000313" key="2">
    <source>
        <dbReference type="Proteomes" id="UP000789508"/>
    </source>
</evidence>
<comment type="caution">
    <text evidence="1">The sequence shown here is derived from an EMBL/GenBank/DDBJ whole genome shotgun (WGS) entry which is preliminary data.</text>
</comment>
<dbReference type="AlphaFoldDB" id="A0A9N9AE63"/>
<name>A0A9N9AE63_9GLOM</name>
<dbReference type="OrthoDB" id="2432453at2759"/>
<accession>A0A9N9AE63</accession>
<dbReference type="Proteomes" id="UP000789508">
    <property type="component" value="Unassembled WGS sequence"/>
</dbReference>
<reference evidence="1" key="1">
    <citation type="submission" date="2021-06" db="EMBL/GenBank/DDBJ databases">
        <authorList>
            <person name="Kallberg Y."/>
            <person name="Tangrot J."/>
            <person name="Rosling A."/>
        </authorList>
    </citation>
    <scope>NUCLEOTIDE SEQUENCE</scope>
    <source>
        <strain evidence="1">FL130A</strain>
    </source>
</reference>
<organism evidence="1 2">
    <name type="scientific">Ambispora leptoticha</name>
    <dbReference type="NCBI Taxonomy" id="144679"/>
    <lineage>
        <taxon>Eukaryota</taxon>
        <taxon>Fungi</taxon>
        <taxon>Fungi incertae sedis</taxon>
        <taxon>Mucoromycota</taxon>
        <taxon>Glomeromycotina</taxon>
        <taxon>Glomeromycetes</taxon>
        <taxon>Archaeosporales</taxon>
        <taxon>Ambisporaceae</taxon>
        <taxon>Ambispora</taxon>
    </lineage>
</organism>
<keyword evidence="2" id="KW-1185">Reference proteome</keyword>
<proteinExistence type="predicted"/>
<dbReference type="EMBL" id="CAJVPS010001167">
    <property type="protein sequence ID" value="CAG8527256.1"/>
    <property type="molecule type" value="Genomic_DNA"/>
</dbReference>
<evidence type="ECO:0000313" key="1">
    <source>
        <dbReference type="EMBL" id="CAG8527256.1"/>
    </source>
</evidence>
<gene>
    <name evidence="1" type="ORF">ALEPTO_LOCUS4762</name>
</gene>
<protein>
    <submittedName>
        <fullName evidence="1">12102_t:CDS:1</fullName>
    </submittedName>
</protein>
<sequence length="86" mass="9791">MIINANIPTEEPLNDAQIIEIVLAEQLEDKQDNPNDSDEKLCNILPLNVFQKYLPLMEKKNAEAKKQKSITDFFGSLEIQETTSNN</sequence>